<name>A0A813JF39_POLGL</name>
<dbReference type="EMBL" id="CAJNNW010025459">
    <property type="protein sequence ID" value="CAE8677323.1"/>
    <property type="molecule type" value="Genomic_DNA"/>
</dbReference>
<dbReference type="Proteomes" id="UP000626109">
    <property type="component" value="Unassembled WGS sequence"/>
</dbReference>
<dbReference type="AlphaFoldDB" id="A0A813JF39"/>
<protein>
    <submittedName>
        <fullName evidence="2">Uncharacterized protein</fullName>
    </submittedName>
</protein>
<feature type="non-terminal residue" evidence="2">
    <location>
        <position position="1"/>
    </location>
</feature>
<evidence type="ECO:0000313" key="3">
    <source>
        <dbReference type="Proteomes" id="UP000626109"/>
    </source>
</evidence>
<feature type="region of interest" description="Disordered" evidence="1">
    <location>
        <begin position="133"/>
        <end position="153"/>
    </location>
</feature>
<organism evidence="2 3">
    <name type="scientific">Polarella glacialis</name>
    <name type="common">Dinoflagellate</name>
    <dbReference type="NCBI Taxonomy" id="89957"/>
    <lineage>
        <taxon>Eukaryota</taxon>
        <taxon>Sar</taxon>
        <taxon>Alveolata</taxon>
        <taxon>Dinophyceae</taxon>
        <taxon>Suessiales</taxon>
        <taxon>Suessiaceae</taxon>
        <taxon>Polarella</taxon>
    </lineage>
</organism>
<sequence length="153" mass="17110">APPPRLFVVFGDGEAEELLFSRDAQEALRLAQKDPDSIVYEGERLSWPMDGCLCHTMHRIAPMDPVHVRLRPLELPPCIAGFVVPAEEERTFTEFRQFTEYPAISEEHRRGFHQALATFAAQEADQKARHEAFGQGMYEPPKKAPDHAAGGGA</sequence>
<gene>
    <name evidence="2" type="ORF">PGLA2088_LOCUS20267</name>
</gene>
<accession>A0A813JF39</accession>
<proteinExistence type="predicted"/>
<reference evidence="2" key="1">
    <citation type="submission" date="2021-02" db="EMBL/GenBank/DDBJ databases">
        <authorList>
            <person name="Dougan E. K."/>
            <person name="Rhodes N."/>
            <person name="Thang M."/>
            <person name="Chan C."/>
        </authorList>
    </citation>
    <scope>NUCLEOTIDE SEQUENCE</scope>
</reference>
<comment type="caution">
    <text evidence="2">The sequence shown here is derived from an EMBL/GenBank/DDBJ whole genome shotgun (WGS) entry which is preliminary data.</text>
</comment>
<evidence type="ECO:0000313" key="2">
    <source>
        <dbReference type="EMBL" id="CAE8677323.1"/>
    </source>
</evidence>
<evidence type="ECO:0000256" key="1">
    <source>
        <dbReference type="SAM" id="MobiDB-lite"/>
    </source>
</evidence>